<accession>A0A6J4JCP1</accession>
<feature type="non-terminal residue" evidence="5">
    <location>
        <position position="1"/>
    </location>
</feature>
<dbReference type="Gene3D" id="3.90.320.10">
    <property type="match status" value="1"/>
</dbReference>
<protein>
    <submittedName>
        <fullName evidence="5">ATP-dependent DNA helicase SCO5184</fullName>
    </submittedName>
</protein>
<evidence type="ECO:0000256" key="3">
    <source>
        <dbReference type="ARBA" id="ARBA00023204"/>
    </source>
</evidence>
<sequence>HLAVTDLVALARDPLALARRVRRPVPTRPAPLARRGTAFHAWLEERYGGERLLDLDELPGAADEGAAPDGDLALLQERFLASAWAERAPEEVEVAFETVLGGVVVRGRIDAVFADPDGGWTVVDWKTGDPPRDPSAASVQLAAYRLAWAELSGTPVGLVRAAFHYVRADRTVAPVDLLDAAGLHALVERIPSAVP</sequence>
<dbReference type="GO" id="GO:0006281">
    <property type="term" value="P:DNA repair"/>
    <property type="evidence" value="ECO:0007669"/>
    <property type="project" value="UniProtKB-KW"/>
</dbReference>
<dbReference type="SUPFAM" id="SSF52980">
    <property type="entry name" value="Restriction endonuclease-like"/>
    <property type="match status" value="1"/>
</dbReference>
<keyword evidence="1" id="KW-0227">DNA damage</keyword>
<dbReference type="Pfam" id="PF12705">
    <property type="entry name" value="PDDEXK_1"/>
    <property type="match status" value="1"/>
</dbReference>
<keyword evidence="3" id="KW-0234">DNA repair</keyword>
<evidence type="ECO:0000259" key="4">
    <source>
        <dbReference type="Pfam" id="PF12705"/>
    </source>
</evidence>
<keyword evidence="2 5" id="KW-0347">Helicase</keyword>
<evidence type="ECO:0000256" key="1">
    <source>
        <dbReference type="ARBA" id="ARBA00022763"/>
    </source>
</evidence>
<dbReference type="InterPro" id="IPR011604">
    <property type="entry name" value="PDDEXK-like_dom_sf"/>
</dbReference>
<reference evidence="5" key="1">
    <citation type="submission" date="2020-02" db="EMBL/GenBank/DDBJ databases">
        <authorList>
            <person name="Meier V. D."/>
        </authorList>
    </citation>
    <scope>NUCLEOTIDE SEQUENCE</scope>
    <source>
        <strain evidence="5">AVDCRST_MAG41</strain>
    </source>
</reference>
<dbReference type="EMBL" id="CADCTP010000297">
    <property type="protein sequence ID" value="CAA9276275.1"/>
    <property type="molecule type" value="Genomic_DNA"/>
</dbReference>
<evidence type="ECO:0000256" key="2">
    <source>
        <dbReference type="ARBA" id="ARBA00022806"/>
    </source>
</evidence>
<evidence type="ECO:0000313" key="5">
    <source>
        <dbReference type="EMBL" id="CAA9276275.1"/>
    </source>
</evidence>
<keyword evidence="2 5" id="KW-0547">Nucleotide-binding</keyword>
<feature type="domain" description="PD-(D/E)XK endonuclease-like" evidence="4">
    <location>
        <begin position="16"/>
        <end position="168"/>
    </location>
</feature>
<gene>
    <name evidence="5" type="ORF">AVDCRST_MAG41-3252</name>
</gene>
<dbReference type="AlphaFoldDB" id="A0A6J4JCP1"/>
<dbReference type="GO" id="GO:0004386">
    <property type="term" value="F:helicase activity"/>
    <property type="evidence" value="ECO:0007669"/>
    <property type="project" value="UniProtKB-KW"/>
</dbReference>
<dbReference type="InterPro" id="IPR038726">
    <property type="entry name" value="PDDEXK_AddAB-type"/>
</dbReference>
<keyword evidence="2 5" id="KW-0378">Hydrolase</keyword>
<keyword evidence="2 5" id="KW-0067">ATP-binding</keyword>
<proteinExistence type="predicted"/>
<organism evidence="5">
    <name type="scientific">uncultured Mycobacteriales bacterium</name>
    <dbReference type="NCBI Taxonomy" id="581187"/>
    <lineage>
        <taxon>Bacteria</taxon>
        <taxon>Bacillati</taxon>
        <taxon>Actinomycetota</taxon>
        <taxon>Actinomycetes</taxon>
        <taxon>Mycobacteriales</taxon>
        <taxon>environmental samples</taxon>
    </lineage>
</organism>
<dbReference type="InterPro" id="IPR011335">
    <property type="entry name" value="Restrct_endonuc-II-like"/>
</dbReference>
<name>A0A6J4JCP1_9ACTN</name>